<gene>
    <name evidence="1" type="ORF">VBSavMJYL01_189</name>
</gene>
<evidence type="ECO:0000313" key="1">
    <source>
        <dbReference type="EMBL" id="AXU40191.1"/>
    </source>
</evidence>
<dbReference type="Proteomes" id="UP000272755">
    <property type="component" value="Segment"/>
</dbReference>
<dbReference type="EMBL" id="MH159197">
    <property type="protein sequence ID" value="AXU40191.1"/>
    <property type="molecule type" value="Genomic_DNA"/>
</dbReference>
<accession>A0A3G1SVH8</accession>
<organism evidence="1 2">
    <name type="scientific">Staphylococcus phage VB_SavM_JYL01</name>
    <dbReference type="NCBI Taxonomy" id="2305035"/>
    <lineage>
        <taxon>Viruses</taxon>
        <taxon>Duplodnaviria</taxon>
        <taxon>Heunggongvirae</taxon>
        <taxon>Uroviricota</taxon>
        <taxon>Caudoviricetes</taxon>
        <taxon>Herelleviridae</taxon>
        <taxon>Twortvirinae</taxon>
        <taxon>Kayvirus</taxon>
        <taxon>Kayvirus P108</taxon>
    </lineage>
</organism>
<name>A0A3G1SVH8_9CAUD</name>
<sequence>MKSMYEIQEELKNKDLIAKQLAKQKEPSVKIEVVIKF</sequence>
<evidence type="ECO:0000313" key="2">
    <source>
        <dbReference type="Proteomes" id="UP000272755"/>
    </source>
</evidence>
<protein>
    <submittedName>
        <fullName evidence="1">Uncharacterized protein</fullName>
    </submittedName>
</protein>
<reference evidence="1 2" key="1">
    <citation type="submission" date="2018-04" db="EMBL/GenBank/DDBJ databases">
        <authorList>
            <person name="Ji Y."/>
            <person name="Han W."/>
            <person name="Gu J."/>
        </authorList>
    </citation>
    <scope>NUCLEOTIDE SEQUENCE [LARGE SCALE GENOMIC DNA]</scope>
</reference>
<proteinExistence type="predicted"/>